<dbReference type="CDD" id="cd00009">
    <property type="entry name" value="AAA"/>
    <property type="match status" value="1"/>
</dbReference>
<dbReference type="HAMAP" id="MF_00377">
    <property type="entry name" value="DnaA_bact"/>
    <property type="match status" value="1"/>
</dbReference>
<evidence type="ECO:0000256" key="3">
    <source>
        <dbReference type="ARBA" id="ARBA00022705"/>
    </source>
</evidence>
<evidence type="ECO:0000256" key="5">
    <source>
        <dbReference type="ARBA" id="ARBA00022840"/>
    </source>
</evidence>
<dbReference type="InterPro" id="IPR001957">
    <property type="entry name" value="Chromosome_initiator_DnaA"/>
</dbReference>
<keyword evidence="7 8" id="KW-0238">DNA-binding</keyword>
<comment type="subunit">
    <text evidence="8">Oligomerizes as a right-handed, spiral filament on DNA at oriC.</text>
</comment>
<dbReference type="SUPFAM" id="SSF48295">
    <property type="entry name" value="TrpR-like"/>
    <property type="match status" value="1"/>
</dbReference>
<dbReference type="PRINTS" id="PR00051">
    <property type="entry name" value="DNAA"/>
</dbReference>
<dbReference type="Pfam" id="PF08299">
    <property type="entry name" value="Bac_DnaA_C"/>
    <property type="match status" value="1"/>
</dbReference>
<evidence type="ECO:0000256" key="8">
    <source>
        <dbReference type="HAMAP-Rule" id="MF_00377"/>
    </source>
</evidence>
<dbReference type="Proteomes" id="UP000023795">
    <property type="component" value="Unassembled WGS sequence"/>
</dbReference>
<evidence type="ECO:0000259" key="12">
    <source>
        <dbReference type="SMART" id="SM00382"/>
    </source>
</evidence>
<dbReference type="GO" id="GO:0005886">
    <property type="term" value="C:plasma membrane"/>
    <property type="evidence" value="ECO:0007669"/>
    <property type="project" value="TreeGrafter"/>
</dbReference>
<evidence type="ECO:0000256" key="2">
    <source>
        <dbReference type="ARBA" id="ARBA00022490"/>
    </source>
</evidence>
<dbReference type="Gene3D" id="1.10.1750.10">
    <property type="match status" value="1"/>
</dbReference>
<evidence type="ECO:0000256" key="9">
    <source>
        <dbReference type="NCBIfam" id="TIGR00362"/>
    </source>
</evidence>
<dbReference type="AlphaFoldDB" id="L2F9R6"/>
<dbReference type="Pfam" id="PF11638">
    <property type="entry name" value="DnaA_N"/>
    <property type="match status" value="1"/>
</dbReference>
<feature type="region of interest" description="Domain I, interacts with DnaA modulators" evidence="8">
    <location>
        <begin position="1"/>
        <end position="97"/>
    </location>
</feature>
<dbReference type="InterPro" id="IPR024633">
    <property type="entry name" value="DnaA_N_dom"/>
</dbReference>
<dbReference type="PANTHER" id="PTHR30050:SF2">
    <property type="entry name" value="CHROMOSOMAL REPLICATION INITIATOR PROTEIN DNAA"/>
    <property type="match status" value="1"/>
</dbReference>
<name>L2F9R6_9GAMM</name>
<protein>
    <recommendedName>
        <fullName evidence="8 9">Chromosomal replication initiator protein DnaA</fullName>
    </recommendedName>
</protein>
<keyword evidence="3 8" id="KW-0235">DNA replication</keyword>
<dbReference type="GO" id="GO:0006275">
    <property type="term" value="P:regulation of DNA replication"/>
    <property type="evidence" value="ECO:0007669"/>
    <property type="project" value="UniProtKB-UniRule"/>
</dbReference>
<keyword evidence="4 8" id="KW-0547">Nucleotide-binding</keyword>
<dbReference type="GO" id="GO:0003688">
    <property type="term" value="F:DNA replication origin binding"/>
    <property type="evidence" value="ECO:0007669"/>
    <property type="project" value="UniProtKB-UniRule"/>
</dbReference>
<dbReference type="GO" id="GO:0008289">
    <property type="term" value="F:lipid binding"/>
    <property type="evidence" value="ECO:0007669"/>
    <property type="project" value="UniProtKB-KW"/>
</dbReference>
<dbReference type="InterPro" id="IPR018312">
    <property type="entry name" value="Chromosome_initiator_DnaA_CS"/>
</dbReference>
<dbReference type="InterPro" id="IPR013159">
    <property type="entry name" value="DnaA_C"/>
</dbReference>
<accession>L2F9R6</accession>
<dbReference type="InterPro" id="IPR027417">
    <property type="entry name" value="P-loop_NTPase"/>
</dbReference>
<dbReference type="Gene3D" id="3.30.300.180">
    <property type="match status" value="1"/>
</dbReference>
<comment type="subcellular location">
    <subcellularLocation>
        <location evidence="8">Cytoplasm</location>
    </subcellularLocation>
</comment>
<comment type="similarity">
    <text evidence="1 8 11">Belongs to the DnaA family.</text>
</comment>
<dbReference type="PANTHER" id="PTHR30050">
    <property type="entry name" value="CHROMOSOMAL REPLICATION INITIATOR PROTEIN DNAA"/>
    <property type="match status" value="1"/>
</dbReference>
<feature type="region of interest" description="Domain IV, binds dsDNA" evidence="8">
    <location>
        <begin position="342"/>
        <end position="461"/>
    </location>
</feature>
<dbReference type="Pfam" id="PF00308">
    <property type="entry name" value="Bac_DnaA"/>
    <property type="match status" value="1"/>
</dbReference>
<feature type="domain" description="Chromosomal replication initiator DnaA C-terminal" evidence="13">
    <location>
        <begin position="369"/>
        <end position="438"/>
    </location>
</feature>
<evidence type="ECO:0000313" key="15">
    <source>
        <dbReference type="Proteomes" id="UP000023795"/>
    </source>
</evidence>
<dbReference type="InterPro" id="IPR013317">
    <property type="entry name" value="DnaA_dom"/>
</dbReference>
<evidence type="ECO:0000256" key="4">
    <source>
        <dbReference type="ARBA" id="ARBA00022741"/>
    </source>
</evidence>
<feature type="binding site" evidence="8">
    <location>
        <position position="175"/>
    </location>
    <ligand>
        <name>ATP</name>
        <dbReference type="ChEBI" id="CHEBI:30616"/>
    </ligand>
</feature>
<dbReference type="PATRIC" id="fig|1230338.3.peg.518"/>
<dbReference type="SMART" id="SM00382">
    <property type="entry name" value="AAA"/>
    <property type="match status" value="1"/>
</dbReference>
<dbReference type="SUPFAM" id="SSF52540">
    <property type="entry name" value="P-loop containing nucleoside triphosphate hydrolases"/>
    <property type="match status" value="1"/>
</dbReference>
<evidence type="ECO:0000256" key="10">
    <source>
        <dbReference type="RuleBase" id="RU000577"/>
    </source>
</evidence>
<evidence type="ECO:0000256" key="6">
    <source>
        <dbReference type="ARBA" id="ARBA00023121"/>
    </source>
</evidence>
<comment type="caution">
    <text evidence="8">Lacks conserved residue(s) required for the propagation of feature annotation.</text>
</comment>
<dbReference type="Gene3D" id="1.10.8.60">
    <property type="match status" value="1"/>
</dbReference>
<comment type="caution">
    <text evidence="14">The sequence shown here is derived from an EMBL/GenBank/DDBJ whole genome shotgun (WGS) entry which is preliminary data.</text>
</comment>
<keyword evidence="5 8" id="KW-0067">ATP-binding</keyword>
<dbReference type="NCBIfam" id="TIGR00362">
    <property type="entry name" value="DnaA"/>
    <property type="match status" value="1"/>
</dbReference>
<dbReference type="RefSeq" id="WP_009767033.1">
    <property type="nucleotide sequence ID" value="NZ_ANIN01000001.1"/>
</dbReference>
<dbReference type="InterPro" id="IPR010921">
    <property type="entry name" value="Trp_repressor/repl_initiator"/>
</dbReference>
<dbReference type="OrthoDB" id="9807019at2"/>
<dbReference type="PROSITE" id="PS01008">
    <property type="entry name" value="DNAA"/>
    <property type="match status" value="1"/>
</dbReference>
<feature type="binding site" evidence="8">
    <location>
        <position position="171"/>
    </location>
    <ligand>
        <name>ATP</name>
        <dbReference type="ChEBI" id="CHEBI:30616"/>
    </ligand>
</feature>
<feature type="domain" description="AAA+ ATPase" evidence="12">
    <location>
        <begin position="160"/>
        <end position="303"/>
    </location>
</feature>
<organism evidence="14 15">
    <name type="scientific">Moraxella macacae 0408225</name>
    <dbReference type="NCBI Taxonomy" id="1230338"/>
    <lineage>
        <taxon>Bacteria</taxon>
        <taxon>Pseudomonadati</taxon>
        <taxon>Pseudomonadota</taxon>
        <taxon>Gammaproteobacteria</taxon>
        <taxon>Moraxellales</taxon>
        <taxon>Moraxellaceae</taxon>
        <taxon>Moraxella</taxon>
    </lineage>
</organism>
<dbReference type="InterPro" id="IPR038454">
    <property type="entry name" value="DnaA_N_sf"/>
</dbReference>
<dbReference type="SMART" id="SM00760">
    <property type="entry name" value="Bac_DnaA_C"/>
    <property type="match status" value="1"/>
</dbReference>
<dbReference type="eggNOG" id="COG0593">
    <property type="taxonomic scope" value="Bacteria"/>
</dbReference>
<evidence type="ECO:0000256" key="1">
    <source>
        <dbReference type="ARBA" id="ARBA00006583"/>
    </source>
</evidence>
<comment type="function">
    <text evidence="8 10">Plays an essential role in the initiation and regulation of chromosomal replication. ATP-DnaA binds to the origin of replication (oriC) to initiate formation of the DNA replication initiation complex once per cell cycle. Binds the DnaA box (a 9 base pair repeat at the origin) and separates the double-stranded (ds)DNA. Forms a right-handed helical filament on oriC DNA; dsDNA binds to the exterior of the filament while single-stranded (ss)DNA is stabiized in the filament's interior. The ATP-DnaA-oriC complex binds and stabilizes one strand of the AT-rich DNA unwinding element (DUE), permitting loading of DNA polymerase. After initiation quickly degrades to an ADP-DnaA complex that is not apt for DNA replication. Binds acidic phospholipids.</text>
</comment>
<sequence length="461" mass="52258">MISTLWQRCVDELKHQLPDNIFTMWIRPLSAHETKSTKFGDRLIVTVPNDYFAGYVEKNYLSQIQDVIKKLEPDRDILVKIQVNKDSFLMPVANQETTNFGVVDGNQSVNINKNGGKTEKLQAFQTLDKAFTFEQFVTGKSNQIAYSFCKEMVNHLGDSKNNPLFLYGSTGLGKTHLMQAVAHEVVKQGKSFYYFSSDKFISHLVNAIQHSKIDEFKDKIKKVDLLIIDDIHVIAGKRKSSEEFLALFNDFIGNNKQVILASDRHPSALVEFDEYTKSRLLGGVSVALEPPELETRIQILQKKAKSQDIVLPKECAIFMAQHIVANVRELEGVLNKVLAMSRLLNQDVALDLVQMALKDVIAIRVQAVSMDNIRKVVAEFYNVSTKDIMGKKRSRNIVRPRQIAMALARELTNNSLLDIGQSFGGRDHTTVMHACEKVQMLCLTDAIFEKNYRSLKLMLQT</sequence>
<dbReference type="GO" id="GO:0005524">
    <property type="term" value="F:ATP binding"/>
    <property type="evidence" value="ECO:0007669"/>
    <property type="project" value="UniProtKB-UniRule"/>
</dbReference>
<evidence type="ECO:0000313" key="14">
    <source>
        <dbReference type="EMBL" id="ELA09213.1"/>
    </source>
</evidence>
<keyword evidence="2 8" id="KW-0963">Cytoplasm</keyword>
<dbReference type="GO" id="GO:0006270">
    <property type="term" value="P:DNA replication initiation"/>
    <property type="evidence" value="ECO:0007669"/>
    <property type="project" value="UniProtKB-UniRule"/>
</dbReference>
<dbReference type="EMBL" id="ANIN01000001">
    <property type="protein sequence ID" value="ELA09213.1"/>
    <property type="molecule type" value="Genomic_DNA"/>
</dbReference>
<dbReference type="CDD" id="cd06571">
    <property type="entry name" value="Bac_DnaA_C"/>
    <property type="match status" value="1"/>
</dbReference>
<dbReference type="STRING" id="1230338.MOMA_02370"/>
<dbReference type="InterPro" id="IPR003593">
    <property type="entry name" value="AAA+_ATPase"/>
</dbReference>
<proteinExistence type="inferred from homology"/>
<feature type="binding site" evidence="8">
    <location>
        <position position="174"/>
    </location>
    <ligand>
        <name>ATP</name>
        <dbReference type="ChEBI" id="CHEBI:30616"/>
    </ligand>
</feature>
<evidence type="ECO:0000256" key="7">
    <source>
        <dbReference type="ARBA" id="ARBA00023125"/>
    </source>
</evidence>
<evidence type="ECO:0000256" key="11">
    <source>
        <dbReference type="RuleBase" id="RU004227"/>
    </source>
</evidence>
<keyword evidence="6 8" id="KW-0446">Lipid-binding</keyword>
<comment type="domain">
    <text evidence="8">Domain I is involved in oligomerization and binding regulators, domain II is flexibile and of varying length in different bacteria, domain III forms the AAA+ region, while domain IV binds dsDNA.</text>
</comment>
<dbReference type="InterPro" id="IPR020591">
    <property type="entry name" value="Chromosome_initiator_DnaA-like"/>
</dbReference>
<dbReference type="Gene3D" id="3.40.50.300">
    <property type="entry name" value="P-loop containing nucleotide triphosphate hydrolases"/>
    <property type="match status" value="1"/>
</dbReference>
<keyword evidence="15" id="KW-1185">Reference proteome</keyword>
<feature type="binding site" evidence="8">
    <location>
        <position position="173"/>
    </location>
    <ligand>
        <name>ATP</name>
        <dbReference type="ChEBI" id="CHEBI:30616"/>
    </ligand>
</feature>
<gene>
    <name evidence="8 14" type="primary">dnaA</name>
    <name evidence="14" type="ORF">MOMA_02370</name>
</gene>
<evidence type="ECO:0000259" key="13">
    <source>
        <dbReference type="SMART" id="SM00760"/>
    </source>
</evidence>
<reference evidence="14 15" key="1">
    <citation type="journal article" date="2013" name="Genome Announc.">
        <title>Genome Sequence of Moraxella macacae 0408225, a Novel Bacterial Species Isolated from a Cynomolgus Macaque with Epistaxis.</title>
        <authorList>
            <person name="Ladner J.T."/>
            <person name="Whitehouse C.A."/>
            <person name="Koroleva G.I."/>
            <person name="Palacios G.F."/>
        </authorList>
    </citation>
    <scope>NUCLEOTIDE SEQUENCE [LARGE SCALE GENOMIC DNA]</scope>
    <source>
        <strain evidence="14 15">0408225</strain>
    </source>
</reference>
<dbReference type="GO" id="GO:0005737">
    <property type="term" value="C:cytoplasm"/>
    <property type="evidence" value="ECO:0007669"/>
    <property type="project" value="UniProtKB-SubCell"/>
</dbReference>